<evidence type="ECO:0000313" key="2">
    <source>
        <dbReference type="Proteomes" id="UP001201812"/>
    </source>
</evidence>
<comment type="caution">
    <text evidence="1">The sequence shown here is derived from an EMBL/GenBank/DDBJ whole genome shotgun (WGS) entry which is preliminary data.</text>
</comment>
<evidence type="ECO:0000313" key="1">
    <source>
        <dbReference type="EMBL" id="KAI1694280.1"/>
    </source>
</evidence>
<sequence>MGSAPRIGCKNNFASTIVVYSQSSSTVCCLLLPRLARHIETANVCATDPILHTSAWPDTSKAKFRNGLCVEYAELVELREYCCKGTCLIQRCLCTKLGQTVHTSKTGKTTLLNISFVEHG</sequence>
<dbReference type="EMBL" id="JAKKPZ010000529">
    <property type="protein sequence ID" value="KAI1694280.1"/>
    <property type="molecule type" value="Genomic_DNA"/>
</dbReference>
<gene>
    <name evidence="1" type="ORF">DdX_20189</name>
</gene>
<keyword evidence="2" id="KW-1185">Reference proteome</keyword>
<accession>A0AAD4MHL2</accession>
<reference evidence="1" key="1">
    <citation type="submission" date="2022-01" db="EMBL/GenBank/DDBJ databases">
        <title>Genome Sequence Resource for Two Populations of Ditylenchus destructor, the Migratory Endoparasitic Phytonematode.</title>
        <authorList>
            <person name="Zhang H."/>
            <person name="Lin R."/>
            <person name="Xie B."/>
        </authorList>
    </citation>
    <scope>NUCLEOTIDE SEQUENCE</scope>
    <source>
        <strain evidence="1">BazhouSP</strain>
    </source>
</reference>
<dbReference type="AlphaFoldDB" id="A0AAD4MHL2"/>
<proteinExistence type="predicted"/>
<protein>
    <submittedName>
        <fullName evidence="1">Uncharacterized protein</fullName>
    </submittedName>
</protein>
<dbReference type="Proteomes" id="UP001201812">
    <property type="component" value="Unassembled WGS sequence"/>
</dbReference>
<name>A0AAD4MHL2_9BILA</name>
<organism evidence="1 2">
    <name type="scientific">Ditylenchus destructor</name>
    <dbReference type="NCBI Taxonomy" id="166010"/>
    <lineage>
        <taxon>Eukaryota</taxon>
        <taxon>Metazoa</taxon>
        <taxon>Ecdysozoa</taxon>
        <taxon>Nematoda</taxon>
        <taxon>Chromadorea</taxon>
        <taxon>Rhabditida</taxon>
        <taxon>Tylenchina</taxon>
        <taxon>Tylenchomorpha</taxon>
        <taxon>Sphaerularioidea</taxon>
        <taxon>Anguinidae</taxon>
        <taxon>Anguininae</taxon>
        <taxon>Ditylenchus</taxon>
    </lineage>
</organism>